<dbReference type="InterPro" id="IPR005516">
    <property type="entry name" value="Remorin_C"/>
</dbReference>
<accession>A0A498KLQ1</accession>
<evidence type="ECO:0000313" key="3">
    <source>
        <dbReference type="EMBL" id="RXI08417.1"/>
    </source>
</evidence>
<feature type="domain" description="Remorin C-terminal" evidence="2">
    <location>
        <begin position="3"/>
        <end position="62"/>
    </location>
</feature>
<dbReference type="AlphaFoldDB" id="A0A498KLQ1"/>
<dbReference type="EMBL" id="RDQH01000327">
    <property type="protein sequence ID" value="RXI08417.1"/>
    <property type="molecule type" value="Genomic_DNA"/>
</dbReference>
<name>A0A498KLQ1_MALDO</name>
<evidence type="ECO:0000256" key="1">
    <source>
        <dbReference type="ARBA" id="ARBA00005711"/>
    </source>
</evidence>
<evidence type="ECO:0000313" key="4">
    <source>
        <dbReference type="Proteomes" id="UP000290289"/>
    </source>
</evidence>
<reference evidence="3 4" key="1">
    <citation type="submission" date="2018-10" db="EMBL/GenBank/DDBJ databases">
        <title>A high-quality apple genome assembly.</title>
        <authorList>
            <person name="Hu J."/>
        </authorList>
    </citation>
    <scope>NUCLEOTIDE SEQUENCE [LARGE SCALE GENOMIC DNA]</scope>
    <source>
        <strain evidence="4">cv. HFTH1</strain>
        <tissue evidence="3">Young leaf</tissue>
    </source>
</reference>
<dbReference type="STRING" id="3750.A0A498KLQ1"/>
<gene>
    <name evidence="3" type="ORF">DVH24_022561</name>
</gene>
<organism evidence="3 4">
    <name type="scientific">Malus domestica</name>
    <name type="common">Apple</name>
    <name type="synonym">Pyrus malus</name>
    <dbReference type="NCBI Taxonomy" id="3750"/>
    <lineage>
        <taxon>Eukaryota</taxon>
        <taxon>Viridiplantae</taxon>
        <taxon>Streptophyta</taxon>
        <taxon>Embryophyta</taxon>
        <taxon>Tracheophyta</taxon>
        <taxon>Spermatophyta</taxon>
        <taxon>Magnoliopsida</taxon>
        <taxon>eudicotyledons</taxon>
        <taxon>Gunneridae</taxon>
        <taxon>Pentapetalae</taxon>
        <taxon>rosids</taxon>
        <taxon>fabids</taxon>
        <taxon>Rosales</taxon>
        <taxon>Rosaceae</taxon>
        <taxon>Amygdaloideae</taxon>
        <taxon>Maleae</taxon>
        <taxon>Malus</taxon>
    </lineage>
</organism>
<comment type="similarity">
    <text evidence="1">Belongs to the remorin family.</text>
</comment>
<evidence type="ECO:0000259" key="2">
    <source>
        <dbReference type="Pfam" id="PF03763"/>
    </source>
</evidence>
<proteinExistence type="inferred from homology"/>
<comment type="caution">
    <text evidence="3">The sequence shown here is derived from an EMBL/GenBank/DDBJ whole genome shotgun (WGS) entry which is preliminary data.</text>
</comment>
<dbReference type="Proteomes" id="UP000290289">
    <property type="component" value="Chromosome 1"/>
</dbReference>
<protein>
    <recommendedName>
        <fullName evidence="2">Remorin C-terminal domain-containing protein</fullName>
    </recommendedName>
</protein>
<sequence length="70" mass="8230">MEQTKVEKQRQREVEKLKNKEARSAKIIEDSKVRIEAKRSKGHFNVEKKADKFRSTNTMPTKCFGMCVDK</sequence>
<dbReference type="Pfam" id="PF03763">
    <property type="entry name" value="Remorin_C"/>
    <property type="match status" value="1"/>
</dbReference>
<keyword evidence="4" id="KW-1185">Reference proteome</keyword>